<evidence type="ECO:0000259" key="3">
    <source>
        <dbReference type="SMART" id="SM00244"/>
    </source>
</evidence>
<evidence type="ECO:0000313" key="4">
    <source>
        <dbReference type="EMBL" id="MBA2227058.1"/>
    </source>
</evidence>
<dbReference type="SMART" id="SM00244">
    <property type="entry name" value="PHB"/>
    <property type="match status" value="1"/>
</dbReference>
<gene>
    <name evidence="4" type="ORF">H0921_12905</name>
</gene>
<dbReference type="Proteomes" id="UP000542342">
    <property type="component" value="Unassembled WGS sequence"/>
</dbReference>
<dbReference type="RefSeq" id="WP_194538794.1">
    <property type="nucleotide sequence ID" value="NZ_JACEFB010000010.1"/>
</dbReference>
<evidence type="ECO:0000256" key="2">
    <source>
        <dbReference type="SAM" id="Phobius"/>
    </source>
</evidence>
<dbReference type="PANTHER" id="PTHR42911">
    <property type="entry name" value="MODULATOR OF FTSH PROTEASE HFLC"/>
    <property type="match status" value="1"/>
</dbReference>
<dbReference type="SUPFAM" id="SSF117892">
    <property type="entry name" value="Band 7/SPFH domain"/>
    <property type="match status" value="1"/>
</dbReference>
<comment type="caution">
    <text evidence="4">The sequence shown here is derived from an EMBL/GenBank/DDBJ whole genome shotgun (WGS) entry which is preliminary data.</text>
</comment>
<comment type="subcellular location">
    <subcellularLocation>
        <location evidence="1">Membrane</location>
        <topology evidence="1">Single-pass membrane protein</topology>
    </subcellularLocation>
</comment>
<reference evidence="4 5" key="1">
    <citation type="submission" date="2020-07" db="EMBL/GenBank/DDBJ databases">
        <title>Thermogemmata thermophila gen. nov., sp. nov., a novel moderate thermophilic planctomycete from a Kamchatka hot spring.</title>
        <authorList>
            <person name="Elcheninov A.G."/>
            <person name="Podosokorskaya O.A."/>
            <person name="Kovaleva O.L."/>
            <person name="Novikov A."/>
            <person name="Bonch-Osmolovskaya E.A."/>
            <person name="Toshchakov S.V."/>
            <person name="Kublanov I.V."/>
        </authorList>
    </citation>
    <scope>NUCLEOTIDE SEQUENCE [LARGE SCALE GENOMIC DNA]</scope>
    <source>
        <strain evidence="4 5">2918</strain>
    </source>
</reference>
<dbReference type="InterPro" id="IPR036013">
    <property type="entry name" value="Band_7/SPFH_dom_sf"/>
</dbReference>
<dbReference type="PANTHER" id="PTHR42911:SF1">
    <property type="entry name" value="MODULATOR OF FTSH PROTEASE HFLC"/>
    <property type="match status" value="1"/>
</dbReference>
<dbReference type="EMBL" id="JACEFB010000010">
    <property type="protein sequence ID" value="MBA2227058.1"/>
    <property type="molecule type" value="Genomic_DNA"/>
</dbReference>
<evidence type="ECO:0000256" key="1">
    <source>
        <dbReference type="ARBA" id="ARBA00004167"/>
    </source>
</evidence>
<dbReference type="Gene3D" id="3.30.479.30">
    <property type="entry name" value="Band 7 domain"/>
    <property type="match status" value="1"/>
</dbReference>
<protein>
    <recommendedName>
        <fullName evidence="3">Band 7 domain-containing protein</fullName>
    </recommendedName>
</protein>
<keyword evidence="2" id="KW-1133">Transmembrane helix</keyword>
<name>A0A7V9ACE4_9BACT</name>
<sequence>MLLETYTAMLSLRFLLLAAVVLWLGSGITIIRPGERAVVQRFGAIVAHPYPGLWLGLPWGIDRVERFSVQVVRQIAVGYDPARDEPFLGQFLTADQNLVQLQLAVHYVIGESDRELDAYLAQRTQVEGVLERLCEAAVAEWVSTHNVDEVLLTGNAALPIWTHQRLQQHLPAYQLGIHIQQIHVVWLTPPEEVRPAFAAVTQAQTAIGMQLLKAQQQAEQRQRQARALAYRLDQQAEAFRQSLLQQTGAEIEQFQTLQQALGRSPDQLVLFWWQEMQRCLTDLKIRGGRVEPIDAQAHPQGLDLTHLLRLRDNPSR</sequence>
<dbReference type="GO" id="GO:0016020">
    <property type="term" value="C:membrane"/>
    <property type="evidence" value="ECO:0007669"/>
    <property type="project" value="UniProtKB-SubCell"/>
</dbReference>
<dbReference type="AlphaFoldDB" id="A0A7V9ACE4"/>
<keyword evidence="5" id="KW-1185">Reference proteome</keyword>
<feature type="transmembrane region" description="Helical" evidence="2">
    <location>
        <begin position="12"/>
        <end position="31"/>
    </location>
</feature>
<accession>A0A7V9ACE4</accession>
<evidence type="ECO:0000313" key="5">
    <source>
        <dbReference type="Proteomes" id="UP000542342"/>
    </source>
</evidence>
<dbReference type="Pfam" id="PF01145">
    <property type="entry name" value="Band_7"/>
    <property type="match status" value="1"/>
</dbReference>
<feature type="domain" description="Band 7" evidence="3">
    <location>
        <begin position="26"/>
        <end position="201"/>
    </location>
</feature>
<dbReference type="InterPro" id="IPR001107">
    <property type="entry name" value="Band_7"/>
</dbReference>
<proteinExistence type="predicted"/>
<keyword evidence="2" id="KW-0812">Transmembrane</keyword>
<keyword evidence="2" id="KW-0472">Membrane</keyword>
<organism evidence="4 5">
    <name type="scientific">Thermogemmata fonticola</name>
    <dbReference type="NCBI Taxonomy" id="2755323"/>
    <lineage>
        <taxon>Bacteria</taxon>
        <taxon>Pseudomonadati</taxon>
        <taxon>Planctomycetota</taxon>
        <taxon>Planctomycetia</taxon>
        <taxon>Gemmatales</taxon>
        <taxon>Gemmataceae</taxon>
        <taxon>Thermogemmata</taxon>
    </lineage>
</organism>